<dbReference type="Proteomes" id="UP000235965">
    <property type="component" value="Unassembled WGS sequence"/>
</dbReference>
<evidence type="ECO:0000313" key="1">
    <source>
        <dbReference type="EMBL" id="PNF28409.1"/>
    </source>
</evidence>
<keyword evidence="2" id="KW-1185">Reference proteome</keyword>
<organism evidence="1 2">
    <name type="scientific">Cryptotermes secundus</name>
    <dbReference type="NCBI Taxonomy" id="105785"/>
    <lineage>
        <taxon>Eukaryota</taxon>
        <taxon>Metazoa</taxon>
        <taxon>Ecdysozoa</taxon>
        <taxon>Arthropoda</taxon>
        <taxon>Hexapoda</taxon>
        <taxon>Insecta</taxon>
        <taxon>Pterygota</taxon>
        <taxon>Neoptera</taxon>
        <taxon>Polyneoptera</taxon>
        <taxon>Dictyoptera</taxon>
        <taxon>Blattodea</taxon>
        <taxon>Blattoidea</taxon>
        <taxon>Termitoidae</taxon>
        <taxon>Kalotermitidae</taxon>
        <taxon>Cryptotermitinae</taxon>
        <taxon>Cryptotermes</taxon>
    </lineage>
</organism>
<evidence type="ECO:0000313" key="2">
    <source>
        <dbReference type="Proteomes" id="UP000235965"/>
    </source>
</evidence>
<proteinExistence type="predicted"/>
<protein>
    <submittedName>
        <fullName evidence="1">Uncharacterized protein</fullName>
    </submittedName>
</protein>
<comment type="caution">
    <text evidence="1">The sequence shown here is derived from an EMBL/GenBank/DDBJ whole genome shotgun (WGS) entry which is preliminary data.</text>
</comment>
<dbReference type="AlphaFoldDB" id="A0A2J7QIK6"/>
<accession>A0A2J7QIK6</accession>
<sequence>MKSQRKQYDYHLSVYMLLADDSKSCFLELDPNLIKFKFQNALCYTLHSIPVQENLSVSHEPAEETVTTLQSGEEGEILLYEHFATRLRGDLV</sequence>
<dbReference type="InParanoid" id="A0A2J7QIK6"/>
<reference evidence="1 2" key="1">
    <citation type="submission" date="2017-12" db="EMBL/GenBank/DDBJ databases">
        <title>Hemimetabolous genomes reveal molecular basis of termite eusociality.</title>
        <authorList>
            <person name="Harrison M.C."/>
            <person name="Jongepier E."/>
            <person name="Robertson H.M."/>
            <person name="Arning N."/>
            <person name="Bitard-Feildel T."/>
            <person name="Chao H."/>
            <person name="Childers C.P."/>
            <person name="Dinh H."/>
            <person name="Doddapaneni H."/>
            <person name="Dugan S."/>
            <person name="Gowin J."/>
            <person name="Greiner C."/>
            <person name="Han Y."/>
            <person name="Hu H."/>
            <person name="Hughes D.S.T."/>
            <person name="Huylmans A.-K."/>
            <person name="Kemena C."/>
            <person name="Kremer L.P.M."/>
            <person name="Lee S.L."/>
            <person name="Lopez-Ezquerra A."/>
            <person name="Mallet L."/>
            <person name="Monroy-Kuhn J.M."/>
            <person name="Moser A."/>
            <person name="Murali S.C."/>
            <person name="Muzny D.M."/>
            <person name="Otani S."/>
            <person name="Piulachs M.-D."/>
            <person name="Poelchau M."/>
            <person name="Qu J."/>
            <person name="Schaub F."/>
            <person name="Wada-Katsumata A."/>
            <person name="Worley K.C."/>
            <person name="Xie Q."/>
            <person name="Ylla G."/>
            <person name="Poulsen M."/>
            <person name="Gibbs R.A."/>
            <person name="Schal C."/>
            <person name="Richards S."/>
            <person name="Belles X."/>
            <person name="Korb J."/>
            <person name="Bornberg-Bauer E."/>
        </authorList>
    </citation>
    <scope>NUCLEOTIDE SEQUENCE [LARGE SCALE GENOMIC DNA]</scope>
    <source>
        <tissue evidence="1">Whole body</tissue>
    </source>
</reference>
<gene>
    <name evidence="1" type="ORF">B7P43_G16405</name>
</gene>
<name>A0A2J7QIK6_9NEOP</name>
<dbReference type="EMBL" id="NEVH01013591">
    <property type="protein sequence ID" value="PNF28409.1"/>
    <property type="molecule type" value="Genomic_DNA"/>
</dbReference>